<evidence type="ECO:0000313" key="1">
    <source>
        <dbReference type="EMBL" id="MBE1502456.1"/>
    </source>
</evidence>
<accession>A0ABR9IH13</accession>
<proteinExistence type="predicted"/>
<keyword evidence="2" id="KW-1185">Reference proteome</keyword>
<sequence length="151" mass="16800">MYDRLVEAGRRGADFAEATRLVRSFAIPASVEELFGEYWSEMNESLWEFTKRKQDHDPIPDVLRLRCPHLATFGGADELVPVADSIGLFAGAACHAERHPRATLTVEVFPHAGHRVHIPGGTALVPGYAETLVRWIAGRHDTGSRSSVRRR</sequence>
<organism evidence="1 2">
    <name type="scientific">Amycolatopsis lexingtonensis</name>
    <dbReference type="NCBI Taxonomy" id="218822"/>
    <lineage>
        <taxon>Bacteria</taxon>
        <taxon>Bacillati</taxon>
        <taxon>Actinomycetota</taxon>
        <taxon>Actinomycetes</taxon>
        <taxon>Pseudonocardiales</taxon>
        <taxon>Pseudonocardiaceae</taxon>
        <taxon>Amycolatopsis</taxon>
    </lineage>
</organism>
<dbReference type="Proteomes" id="UP000631670">
    <property type="component" value="Unassembled WGS sequence"/>
</dbReference>
<protein>
    <submittedName>
        <fullName evidence="1">Pimeloyl-ACP methyl ester carboxylesterase</fullName>
    </submittedName>
</protein>
<dbReference type="RefSeq" id="WP_086865322.1">
    <property type="nucleotide sequence ID" value="NZ_JADBEG010000001.1"/>
</dbReference>
<dbReference type="SUPFAM" id="SSF53474">
    <property type="entry name" value="alpha/beta-Hydrolases"/>
    <property type="match status" value="1"/>
</dbReference>
<dbReference type="Gene3D" id="3.40.50.1820">
    <property type="entry name" value="alpha/beta hydrolase"/>
    <property type="match status" value="1"/>
</dbReference>
<reference evidence="1 2" key="1">
    <citation type="submission" date="2020-10" db="EMBL/GenBank/DDBJ databases">
        <title>Sequencing the genomes of 1000 actinobacteria strains.</title>
        <authorList>
            <person name="Klenk H.-P."/>
        </authorList>
    </citation>
    <scope>NUCLEOTIDE SEQUENCE [LARGE SCALE GENOMIC DNA]</scope>
    <source>
        <strain evidence="1 2">DSM 44653</strain>
    </source>
</reference>
<comment type="caution">
    <text evidence="1">The sequence shown here is derived from an EMBL/GenBank/DDBJ whole genome shotgun (WGS) entry which is preliminary data.</text>
</comment>
<name>A0ABR9IH13_9PSEU</name>
<dbReference type="EMBL" id="JADBEG010000001">
    <property type="protein sequence ID" value="MBE1502456.1"/>
    <property type="molecule type" value="Genomic_DNA"/>
</dbReference>
<gene>
    <name evidence="1" type="ORF">H4696_009556</name>
</gene>
<dbReference type="InterPro" id="IPR029058">
    <property type="entry name" value="AB_hydrolase_fold"/>
</dbReference>
<evidence type="ECO:0000313" key="2">
    <source>
        <dbReference type="Proteomes" id="UP000631670"/>
    </source>
</evidence>